<keyword evidence="3" id="KW-1185">Reference proteome</keyword>
<evidence type="ECO:0000256" key="1">
    <source>
        <dbReference type="SAM" id="MobiDB-lite"/>
    </source>
</evidence>
<dbReference type="EMBL" id="JAMYJR010000040">
    <property type="protein sequence ID" value="MCO8275928.1"/>
    <property type="molecule type" value="Genomic_DNA"/>
</dbReference>
<organism evidence="2 3">
    <name type="scientific">Paractinoplanes aksuensis</name>
    <dbReference type="NCBI Taxonomy" id="2939490"/>
    <lineage>
        <taxon>Bacteria</taxon>
        <taxon>Bacillati</taxon>
        <taxon>Actinomycetota</taxon>
        <taxon>Actinomycetes</taxon>
        <taxon>Micromonosporales</taxon>
        <taxon>Micromonosporaceae</taxon>
        <taxon>Paractinoplanes</taxon>
    </lineage>
</organism>
<evidence type="ECO:0008006" key="4">
    <source>
        <dbReference type="Google" id="ProtNLM"/>
    </source>
</evidence>
<feature type="compositionally biased region" description="Low complexity" evidence="1">
    <location>
        <begin position="109"/>
        <end position="120"/>
    </location>
</feature>
<evidence type="ECO:0000313" key="2">
    <source>
        <dbReference type="EMBL" id="MCO8275928.1"/>
    </source>
</evidence>
<accession>A0ABT1DYJ0</accession>
<reference evidence="2 3" key="1">
    <citation type="submission" date="2022-06" db="EMBL/GenBank/DDBJ databases">
        <title>New Species of the Genus Actinoplanes, ActinopZanes ferrugineus.</title>
        <authorList>
            <person name="Ding P."/>
        </authorList>
    </citation>
    <scope>NUCLEOTIDE SEQUENCE [LARGE SCALE GENOMIC DNA]</scope>
    <source>
        <strain evidence="2 3">TRM88003</strain>
    </source>
</reference>
<dbReference type="RefSeq" id="WP_253241962.1">
    <property type="nucleotide sequence ID" value="NZ_JAMYJR010000040.1"/>
</dbReference>
<dbReference type="Proteomes" id="UP001523369">
    <property type="component" value="Unassembled WGS sequence"/>
</dbReference>
<gene>
    <name evidence="2" type="ORF">M1L60_35655</name>
</gene>
<dbReference type="SUPFAM" id="SSF53474">
    <property type="entry name" value="alpha/beta-Hydrolases"/>
    <property type="match status" value="1"/>
</dbReference>
<name>A0ABT1DYJ0_9ACTN</name>
<dbReference type="Gene3D" id="3.40.50.1820">
    <property type="entry name" value="alpha/beta hydrolase"/>
    <property type="match status" value="1"/>
</dbReference>
<protein>
    <recommendedName>
        <fullName evidence="4">1-alkyl-2-acetylglycerophosphocholine esterase</fullName>
    </recommendedName>
</protein>
<comment type="caution">
    <text evidence="2">The sequence shown here is derived from an EMBL/GenBank/DDBJ whole genome shotgun (WGS) entry which is preliminary data.</text>
</comment>
<feature type="compositionally biased region" description="Polar residues" evidence="1">
    <location>
        <begin position="121"/>
        <end position="131"/>
    </location>
</feature>
<evidence type="ECO:0000313" key="3">
    <source>
        <dbReference type="Proteomes" id="UP001523369"/>
    </source>
</evidence>
<feature type="region of interest" description="Disordered" evidence="1">
    <location>
        <begin position="100"/>
        <end position="131"/>
    </location>
</feature>
<proteinExistence type="predicted"/>
<dbReference type="InterPro" id="IPR029058">
    <property type="entry name" value="AB_hydrolase_fold"/>
</dbReference>
<dbReference type="Pfam" id="PF03403">
    <property type="entry name" value="PAF-AH_p_II"/>
    <property type="match status" value="1"/>
</dbReference>
<sequence>MARRDYSFARDGRALPTQVWAPVGPGPHPLVLFSHGLRSRPGDYASLLASWARAGFVVAAPRYPRTALGTSSFNAYDLVNQPSDASEVITRVLEKENVDASRIAGPGTRAAASPRPACSANTATTGSGPAC</sequence>